<dbReference type="AlphaFoldDB" id="A0A3D8SCK8"/>
<dbReference type="EMBL" id="PVWQ01000004">
    <property type="protein sequence ID" value="RDW84013.1"/>
    <property type="molecule type" value="Genomic_DNA"/>
</dbReference>
<dbReference type="RefSeq" id="XP_026605351.1">
    <property type="nucleotide sequence ID" value="XM_026746355.1"/>
</dbReference>
<protein>
    <submittedName>
        <fullName evidence="1">Uncharacterized protein</fullName>
    </submittedName>
</protein>
<organism evidence="1 2">
    <name type="scientific">Aspergillus mulundensis</name>
    <dbReference type="NCBI Taxonomy" id="1810919"/>
    <lineage>
        <taxon>Eukaryota</taxon>
        <taxon>Fungi</taxon>
        <taxon>Dikarya</taxon>
        <taxon>Ascomycota</taxon>
        <taxon>Pezizomycotina</taxon>
        <taxon>Eurotiomycetes</taxon>
        <taxon>Eurotiomycetidae</taxon>
        <taxon>Eurotiales</taxon>
        <taxon>Aspergillaceae</taxon>
        <taxon>Aspergillus</taxon>
        <taxon>Aspergillus subgen. Nidulantes</taxon>
    </lineage>
</organism>
<proteinExistence type="predicted"/>
<evidence type="ECO:0000313" key="2">
    <source>
        <dbReference type="Proteomes" id="UP000256690"/>
    </source>
</evidence>
<sequence>METTTLGILRSPFSSALSATTQSRFHCLAVTRHTTRWEPYVKLSNSIGTWTDCWEKDQGILANDYAEEVECNHYSTRKFHDIVEDLRASGQATGIPRRNMPPDPEWYIGDLDKGDLLYALWLNSIPFHPRVQFNREEALRQAERDKWHVWVVQAGRSGLGLGRYGVCFPMGIQ</sequence>
<accession>A0A3D8SCK8</accession>
<dbReference type="GeneID" id="38114709"/>
<evidence type="ECO:0000313" key="1">
    <source>
        <dbReference type="EMBL" id="RDW84013.1"/>
    </source>
</evidence>
<comment type="caution">
    <text evidence="1">The sequence shown here is derived from an EMBL/GenBank/DDBJ whole genome shotgun (WGS) entry which is preliminary data.</text>
</comment>
<dbReference type="Proteomes" id="UP000256690">
    <property type="component" value="Unassembled WGS sequence"/>
</dbReference>
<reference evidence="1 2" key="1">
    <citation type="journal article" date="2018" name="IMA Fungus">
        <title>IMA Genome-F 9: Draft genome sequence of Annulohypoxylon stygium, Aspergillus mulundensis, Berkeleyomyces basicola (syn. Thielaviopsis basicola), Ceratocystis smalleyi, two Cercospora beticola strains, Coleophoma cylindrospora, Fusarium fracticaudum, Phialophora cf. hyalina, and Morchella septimelata.</title>
        <authorList>
            <person name="Wingfield B.D."/>
            <person name="Bills G.F."/>
            <person name="Dong Y."/>
            <person name="Huang W."/>
            <person name="Nel W.J."/>
            <person name="Swalarsk-Parry B.S."/>
            <person name="Vaghefi N."/>
            <person name="Wilken P.M."/>
            <person name="An Z."/>
            <person name="de Beer Z.W."/>
            <person name="De Vos L."/>
            <person name="Chen L."/>
            <person name="Duong T.A."/>
            <person name="Gao Y."/>
            <person name="Hammerbacher A."/>
            <person name="Kikkert J.R."/>
            <person name="Li Y."/>
            <person name="Li H."/>
            <person name="Li K."/>
            <person name="Li Q."/>
            <person name="Liu X."/>
            <person name="Ma X."/>
            <person name="Naidoo K."/>
            <person name="Pethybridge S.J."/>
            <person name="Sun J."/>
            <person name="Steenkamp E.T."/>
            <person name="van der Nest M.A."/>
            <person name="van Wyk S."/>
            <person name="Wingfield M.J."/>
            <person name="Xiong C."/>
            <person name="Yue Q."/>
            <person name="Zhang X."/>
        </authorList>
    </citation>
    <scope>NUCLEOTIDE SEQUENCE [LARGE SCALE GENOMIC DNA]</scope>
    <source>
        <strain evidence="1 2">DSM 5745</strain>
    </source>
</reference>
<name>A0A3D8SCK8_9EURO</name>
<gene>
    <name evidence="1" type="ORF">DSM5745_04339</name>
</gene>
<keyword evidence="2" id="KW-1185">Reference proteome</keyword>